<organism evidence="1 3">
    <name type="scientific">Zhongshania marina</name>
    <dbReference type="NCBI Taxonomy" id="2304603"/>
    <lineage>
        <taxon>Bacteria</taxon>
        <taxon>Pseudomonadati</taxon>
        <taxon>Pseudomonadota</taxon>
        <taxon>Gammaproteobacteria</taxon>
        <taxon>Cellvibrionales</taxon>
        <taxon>Spongiibacteraceae</taxon>
        <taxon>Zhongshania</taxon>
    </lineage>
</organism>
<proteinExistence type="predicted"/>
<keyword evidence="4" id="KW-1185">Reference proteome</keyword>
<dbReference type="PANTHER" id="PTHR36302:SF1">
    <property type="entry name" value="COPPER CHAPERONE PCU(A)C"/>
    <property type="match status" value="1"/>
</dbReference>
<evidence type="ECO:0000313" key="1">
    <source>
        <dbReference type="EMBL" id="POP51097.1"/>
    </source>
</evidence>
<dbReference type="Gene3D" id="2.60.40.1890">
    <property type="entry name" value="PCu(A)C copper chaperone"/>
    <property type="match status" value="1"/>
</dbReference>
<dbReference type="Proteomes" id="UP000274695">
    <property type="component" value="Unassembled WGS sequence"/>
</dbReference>
<dbReference type="EMBL" id="RHGB01000022">
    <property type="protein sequence ID" value="RNL59105.1"/>
    <property type="molecule type" value="Genomic_DNA"/>
</dbReference>
<dbReference type="PANTHER" id="PTHR36302">
    <property type="entry name" value="BLR7088 PROTEIN"/>
    <property type="match status" value="1"/>
</dbReference>
<dbReference type="EMBL" id="PQGG01000044">
    <property type="protein sequence ID" value="POP51097.1"/>
    <property type="molecule type" value="Genomic_DNA"/>
</dbReference>
<dbReference type="InterPro" id="IPR007410">
    <property type="entry name" value="LpqE-like"/>
</dbReference>
<dbReference type="Pfam" id="PF04314">
    <property type="entry name" value="PCuAC"/>
    <property type="match status" value="1"/>
</dbReference>
<evidence type="ECO:0000313" key="2">
    <source>
        <dbReference type="EMBL" id="RNL59105.1"/>
    </source>
</evidence>
<evidence type="ECO:0000313" key="4">
    <source>
        <dbReference type="Proteomes" id="UP000274695"/>
    </source>
</evidence>
<reference evidence="1" key="1">
    <citation type="submission" date="2018-01" db="EMBL/GenBank/DDBJ databases">
        <authorList>
            <person name="Yu X.-D."/>
        </authorList>
    </citation>
    <scope>NUCLEOTIDE SEQUENCE</scope>
    <source>
        <strain evidence="1">ZX-21</strain>
    </source>
</reference>
<dbReference type="InterPro" id="IPR036182">
    <property type="entry name" value="PCuAC_sf"/>
</dbReference>
<dbReference type="Proteomes" id="UP000237222">
    <property type="component" value="Unassembled WGS sequence"/>
</dbReference>
<sequence>MLVRLFWGKIVVKFRACALFICLVMPVVTQALEIKNAYVRGLPPNQRNTAAFFTVENAGAEAVELQAGSSAAAAQLEIHAHRHQNGMMSMQMQSSVRVEAGQSLRFVPGGYHLMLIDLKRPLKEGESVSFSLRTADGEELSVTAPVISVLNEASALNDIIGNQP</sequence>
<comment type="caution">
    <text evidence="1">The sequence shown here is derived from an EMBL/GenBank/DDBJ whole genome shotgun (WGS) entry which is preliminary data.</text>
</comment>
<dbReference type="RefSeq" id="WP_103686061.1">
    <property type="nucleotide sequence ID" value="NZ_RHGB01000022.1"/>
</dbReference>
<reference evidence="2 4" key="2">
    <citation type="submission" date="2018-10" db="EMBL/GenBank/DDBJ databases">
        <title>Draft genome sequence of Zhongshania sp. DSW25-10.</title>
        <authorList>
            <person name="Oh J."/>
        </authorList>
    </citation>
    <scope>NUCLEOTIDE SEQUENCE [LARGE SCALE GENOMIC DNA]</scope>
    <source>
        <strain evidence="2 4">DSW25-10</strain>
    </source>
</reference>
<gene>
    <name evidence="1" type="ORF">C0068_19125</name>
    <name evidence="2" type="ORF">D0911_16190</name>
</gene>
<evidence type="ECO:0000313" key="3">
    <source>
        <dbReference type="Proteomes" id="UP000237222"/>
    </source>
</evidence>
<dbReference type="AlphaFoldDB" id="A0A2S4HAW2"/>
<name>A0A2S4HAW2_9GAMM</name>
<dbReference type="InterPro" id="IPR058248">
    <property type="entry name" value="Lxx211020-like"/>
</dbReference>
<dbReference type="SUPFAM" id="SSF110087">
    <property type="entry name" value="DR1885-like metal-binding protein"/>
    <property type="match status" value="1"/>
</dbReference>
<accession>A0A2S4HAW2</accession>
<protein>
    <submittedName>
        <fullName evidence="2">Copper chaperone PCu(A)C</fullName>
    </submittedName>
</protein>